<dbReference type="EMBL" id="CAUWAG010000004">
    <property type="protein sequence ID" value="CAJ2502402.1"/>
    <property type="molecule type" value="Genomic_DNA"/>
</dbReference>
<evidence type="ECO:0000313" key="4">
    <source>
        <dbReference type="Proteomes" id="UP001295740"/>
    </source>
</evidence>
<proteinExistence type="predicted"/>
<feature type="transmembrane region" description="Helical" evidence="1">
    <location>
        <begin position="20"/>
        <end position="42"/>
    </location>
</feature>
<keyword evidence="1" id="KW-0812">Transmembrane</keyword>
<reference evidence="3" key="1">
    <citation type="submission" date="2023-10" db="EMBL/GenBank/DDBJ databases">
        <authorList>
            <person name="Hackl T."/>
        </authorList>
    </citation>
    <scope>NUCLEOTIDE SEQUENCE</scope>
</reference>
<protein>
    <submittedName>
        <fullName evidence="3">Uu.00g097960.m01.CDS01</fullName>
    </submittedName>
</protein>
<accession>A0AAI8VD19</accession>
<name>A0AAI8VD19_9PEZI</name>
<evidence type="ECO:0000256" key="1">
    <source>
        <dbReference type="SAM" id="Phobius"/>
    </source>
</evidence>
<organism evidence="3 4">
    <name type="scientific">Anthostomella pinea</name>
    <dbReference type="NCBI Taxonomy" id="933095"/>
    <lineage>
        <taxon>Eukaryota</taxon>
        <taxon>Fungi</taxon>
        <taxon>Dikarya</taxon>
        <taxon>Ascomycota</taxon>
        <taxon>Pezizomycotina</taxon>
        <taxon>Sordariomycetes</taxon>
        <taxon>Xylariomycetidae</taxon>
        <taxon>Xylariales</taxon>
        <taxon>Xylariaceae</taxon>
        <taxon>Anthostomella</taxon>
    </lineage>
</organism>
<dbReference type="Proteomes" id="UP001295740">
    <property type="component" value="Unassembled WGS sequence"/>
</dbReference>
<feature type="domain" description="DUF6536" evidence="2">
    <location>
        <begin position="16"/>
        <end position="79"/>
    </location>
</feature>
<comment type="caution">
    <text evidence="3">The sequence shown here is derived from an EMBL/GenBank/DDBJ whole genome shotgun (WGS) entry which is preliminary data.</text>
</comment>
<evidence type="ECO:0000259" key="2">
    <source>
        <dbReference type="Pfam" id="PF20163"/>
    </source>
</evidence>
<keyword evidence="1" id="KW-0472">Membrane</keyword>
<dbReference type="Pfam" id="PF20163">
    <property type="entry name" value="DUF6536"/>
    <property type="match status" value="1"/>
</dbReference>
<sequence length="80" mass="8419">MGSLNFRGSKQDSNGWKKAAKVNCVVLSVMSVALLACTIAALSHDAQHALFFYDGDCGGKNVASVNLALHLLINIVSTLV</sequence>
<dbReference type="InterPro" id="IPR046623">
    <property type="entry name" value="DUF6536"/>
</dbReference>
<keyword evidence="1" id="KW-1133">Transmembrane helix</keyword>
<evidence type="ECO:0000313" key="3">
    <source>
        <dbReference type="EMBL" id="CAJ2502402.1"/>
    </source>
</evidence>
<keyword evidence="4" id="KW-1185">Reference proteome</keyword>
<gene>
    <name evidence="3" type="ORF">KHLLAP_LOCUS2870</name>
</gene>
<dbReference type="AlphaFoldDB" id="A0AAI8VD19"/>